<protein>
    <submittedName>
        <fullName evidence="3">Helix-turn-helix domain protein</fullName>
    </submittedName>
    <submittedName>
        <fullName evidence="4">Transcriptional regulator, contains XRE-family HTH domain</fullName>
    </submittedName>
</protein>
<dbReference type="SUPFAM" id="SSF47413">
    <property type="entry name" value="lambda repressor-like DNA-binding domains"/>
    <property type="match status" value="1"/>
</dbReference>
<dbReference type="EMBL" id="CP014223">
    <property type="protein sequence ID" value="AMJ41593.1"/>
    <property type="molecule type" value="Genomic_DNA"/>
</dbReference>
<dbReference type="Gene3D" id="1.10.260.40">
    <property type="entry name" value="lambda repressor-like DNA-binding domains"/>
    <property type="match status" value="1"/>
</dbReference>
<dbReference type="CDD" id="cd00093">
    <property type="entry name" value="HTH_XRE"/>
    <property type="match status" value="1"/>
</dbReference>
<dbReference type="Proteomes" id="UP000068026">
    <property type="component" value="Chromosome"/>
</dbReference>
<dbReference type="EMBL" id="FQUA01000009">
    <property type="protein sequence ID" value="SHE86827.1"/>
    <property type="molecule type" value="Genomic_DNA"/>
</dbReference>
<reference evidence="5" key="2">
    <citation type="submission" date="2016-01" db="EMBL/GenBank/DDBJ databases">
        <authorList>
            <person name="Poehlein A."/>
            <person name="Schlien K."/>
            <person name="Gottschalk G."/>
            <person name="Buckel W."/>
            <person name="Daniel R."/>
        </authorList>
    </citation>
    <scope>NUCLEOTIDE SEQUENCE [LARGE SCALE GENOMIC DNA]</scope>
    <source>
        <strain evidence="5">X2</strain>
    </source>
</reference>
<reference evidence="6" key="4">
    <citation type="submission" date="2016-11" db="EMBL/GenBank/DDBJ databases">
        <authorList>
            <person name="Jaros S."/>
            <person name="Januszkiewicz K."/>
            <person name="Wedrychowicz H."/>
        </authorList>
    </citation>
    <scope>NUCLEOTIDE SEQUENCE [LARGE SCALE GENOMIC DNA]</scope>
    <source>
        <strain evidence="6">DSM 1682</strain>
    </source>
</reference>
<reference evidence="3 5" key="1">
    <citation type="journal article" date="2016" name="Genome Announc.">
        <title>Complete Genome Sequence of the Amino Acid-Fermenting Clostridium propionicum X2 (DSM 1682).</title>
        <authorList>
            <person name="Poehlein A."/>
            <person name="Schlien K."/>
            <person name="Chowdhury N.P."/>
            <person name="Gottschalk G."/>
            <person name="Buckel W."/>
            <person name="Daniel R."/>
        </authorList>
    </citation>
    <scope>NUCLEOTIDE SEQUENCE [LARGE SCALE GENOMIC DNA]</scope>
    <source>
        <strain evidence="3 5">X2</strain>
    </source>
</reference>
<keyword evidence="5" id="KW-1185">Reference proteome</keyword>
<dbReference type="GO" id="GO:0003677">
    <property type="term" value="F:DNA binding"/>
    <property type="evidence" value="ECO:0007669"/>
    <property type="project" value="UniProtKB-KW"/>
</dbReference>
<evidence type="ECO:0000313" key="4">
    <source>
        <dbReference type="EMBL" id="SHE86827.1"/>
    </source>
</evidence>
<dbReference type="InterPro" id="IPR010982">
    <property type="entry name" value="Lambda_DNA-bd_dom_sf"/>
</dbReference>
<name>A0A0X8VAX4_ANAPI</name>
<dbReference type="Proteomes" id="UP000184204">
    <property type="component" value="Unassembled WGS sequence"/>
</dbReference>
<dbReference type="GO" id="GO:0005829">
    <property type="term" value="C:cytosol"/>
    <property type="evidence" value="ECO:0007669"/>
    <property type="project" value="TreeGrafter"/>
</dbReference>
<dbReference type="AlphaFoldDB" id="A0A0X8VAX4"/>
<evidence type="ECO:0000259" key="2">
    <source>
        <dbReference type="PROSITE" id="PS50943"/>
    </source>
</evidence>
<dbReference type="InterPro" id="IPR050807">
    <property type="entry name" value="TransReg_Diox_bact_type"/>
</dbReference>
<dbReference type="KEGG" id="cpro:CPRO_20110"/>
<dbReference type="PANTHER" id="PTHR46797">
    <property type="entry name" value="HTH-TYPE TRANSCRIPTIONAL REGULATOR"/>
    <property type="match status" value="1"/>
</dbReference>
<evidence type="ECO:0000313" key="6">
    <source>
        <dbReference type="Proteomes" id="UP000184204"/>
    </source>
</evidence>
<dbReference type="InterPro" id="IPR001387">
    <property type="entry name" value="Cro/C1-type_HTH"/>
</dbReference>
<evidence type="ECO:0000256" key="1">
    <source>
        <dbReference type="ARBA" id="ARBA00023125"/>
    </source>
</evidence>
<evidence type="ECO:0000313" key="3">
    <source>
        <dbReference type="EMBL" id="AMJ41593.1"/>
    </source>
</evidence>
<gene>
    <name evidence="3" type="ORF">CPRO_20110</name>
    <name evidence="4" type="ORF">SAMN02745151_02032</name>
</gene>
<dbReference type="GO" id="GO:0003700">
    <property type="term" value="F:DNA-binding transcription factor activity"/>
    <property type="evidence" value="ECO:0007669"/>
    <property type="project" value="TreeGrafter"/>
</dbReference>
<dbReference type="OrthoDB" id="2187867at2"/>
<organism evidence="4 6">
    <name type="scientific">Anaerotignum propionicum DSM 1682</name>
    <dbReference type="NCBI Taxonomy" id="991789"/>
    <lineage>
        <taxon>Bacteria</taxon>
        <taxon>Bacillati</taxon>
        <taxon>Bacillota</taxon>
        <taxon>Clostridia</taxon>
        <taxon>Lachnospirales</taxon>
        <taxon>Anaerotignaceae</taxon>
        <taxon>Anaerotignum</taxon>
    </lineage>
</organism>
<feature type="domain" description="HTH cro/C1-type" evidence="2">
    <location>
        <begin position="10"/>
        <end position="64"/>
    </location>
</feature>
<evidence type="ECO:0000313" key="5">
    <source>
        <dbReference type="Proteomes" id="UP000068026"/>
    </source>
</evidence>
<sequence length="102" mass="11752">MNENFFSRRISQLRTAKGVSARDMSLSLGQSESYINKIENGKAFLSMQAFFYICEYFGIAPKDFFDEEISNPILIHEVLKDLNMLDDKQIGNIHEIVKALKK</sequence>
<proteinExistence type="predicted"/>
<keyword evidence="1" id="KW-0238">DNA-binding</keyword>
<dbReference type="RefSeq" id="WP_066051079.1">
    <property type="nucleotide sequence ID" value="NZ_CP014223.1"/>
</dbReference>
<dbReference type="SMART" id="SM00530">
    <property type="entry name" value="HTH_XRE"/>
    <property type="match status" value="1"/>
</dbReference>
<dbReference type="PROSITE" id="PS50943">
    <property type="entry name" value="HTH_CROC1"/>
    <property type="match status" value="1"/>
</dbReference>
<reference evidence="4" key="3">
    <citation type="submission" date="2016-11" db="EMBL/GenBank/DDBJ databases">
        <authorList>
            <person name="Varghese N."/>
            <person name="Submissions S."/>
        </authorList>
    </citation>
    <scope>NUCLEOTIDE SEQUENCE</scope>
    <source>
        <strain evidence="4">DSM 1682</strain>
    </source>
</reference>
<dbReference type="Pfam" id="PF12844">
    <property type="entry name" value="HTH_19"/>
    <property type="match status" value="1"/>
</dbReference>
<dbReference type="PANTHER" id="PTHR46797:SF1">
    <property type="entry name" value="METHYLPHOSPHONATE SYNTHASE"/>
    <property type="match status" value="1"/>
</dbReference>
<accession>A0A0X8VAX4</accession>